<dbReference type="InterPro" id="IPR004843">
    <property type="entry name" value="Calcineurin-like_PHP"/>
</dbReference>
<keyword evidence="5" id="KW-0904">Protein phosphatase</keyword>
<proteinExistence type="predicted"/>
<dbReference type="EC" id="3.1.3.16" evidence="2"/>
<evidence type="ECO:0000313" key="10">
    <source>
        <dbReference type="EMBL" id="KAJ6247695.1"/>
    </source>
</evidence>
<comment type="caution">
    <text evidence="10">The sequence shown here is derived from an EMBL/GenBank/DDBJ whole genome shotgun (WGS) entry which is preliminary data.</text>
</comment>
<evidence type="ECO:0000256" key="1">
    <source>
        <dbReference type="ARBA" id="ARBA00001936"/>
    </source>
</evidence>
<evidence type="ECO:0000313" key="11">
    <source>
        <dbReference type="Proteomes" id="UP001150062"/>
    </source>
</evidence>
<protein>
    <recommendedName>
        <fullName evidence="2">protein-serine/threonine phosphatase</fullName>
        <ecNumber evidence="2">3.1.3.16</ecNumber>
    </recommendedName>
</protein>
<dbReference type="InterPro" id="IPR050341">
    <property type="entry name" value="PP1_catalytic_subunit"/>
</dbReference>
<dbReference type="PANTHER" id="PTHR11668:SF300">
    <property type="entry name" value="SERINE_THREONINE-PROTEIN PHOSPHATASE"/>
    <property type="match status" value="1"/>
</dbReference>
<evidence type="ECO:0000256" key="3">
    <source>
        <dbReference type="ARBA" id="ARBA00022723"/>
    </source>
</evidence>
<dbReference type="Gene3D" id="3.60.21.10">
    <property type="match status" value="2"/>
</dbReference>
<evidence type="ECO:0000256" key="5">
    <source>
        <dbReference type="ARBA" id="ARBA00022912"/>
    </source>
</evidence>
<evidence type="ECO:0000256" key="8">
    <source>
        <dbReference type="ARBA" id="ARBA00048336"/>
    </source>
</evidence>
<dbReference type="InterPro" id="IPR029052">
    <property type="entry name" value="Metallo-depent_PP-like"/>
</dbReference>
<feature type="domain" description="Serine/threonine specific protein phosphatases" evidence="9">
    <location>
        <begin position="28"/>
        <end position="253"/>
    </location>
</feature>
<dbReference type="InterPro" id="IPR031675">
    <property type="entry name" value="STPPase_N"/>
</dbReference>
<evidence type="ECO:0000259" key="9">
    <source>
        <dbReference type="SMART" id="SM00156"/>
    </source>
</evidence>
<dbReference type="PRINTS" id="PR00114">
    <property type="entry name" value="STPHPHTASE"/>
</dbReference>
<dbReference type="EMBL" id="JAOAOG010000122">
    <property type="protein sequence ID" value="KAJ6247695.1"/>
    <property type="molecule type" value="Genomic_DNA"/>
</dbReference>
<sequence length="259" mass="30068">MNYQVNVDLVIEKLLQLKQNTSLNEQSIKEKEILGIIEFSRHIFLEQEVFLELKSPIKICGDIHGQFFDLLQLFEIGGFPPTSNYLFLGDYVGLYKYNIHVWKAFSDCFNVLPFAAIIENKIFCVHGGLSRSLISLNQIRSIIRPTEVKDNGLLCDLLWSDPNAENDEYGFNQRGISCTFGKKIVLEFCKKNDIDLICRAHQVVENGFEFFADNKLITIFSAPQYCQNFDNYGAIMTIDKQLSCQFNVYYLIYLFFFYQ</sequence>
<comment type="cofactor">
    <cofactor evidence="1">
        <name>Mn(2+)</name>
        <dbReference type="ChEBI" id="CHEBI:29035"/>
    </cofactor>
</comment>
<dbReference type="SUPFAM" id="SSF56300">
    <property type="entry name" value="Metallo-dependent phosphatases"/>
    <property type="match status" value="1"/>
</dbReference>
<evidence type="ECO:0000256" key="4">
    <source>
        <dbReference type="ARBA" id="ARBA00022801"/>
    </source>
</evidence>
<name>A0ABQ8YSZ9_9EUKA</name>
<dbReference type="SMART" id="SM00156">
    <property type="entry name" value="PP2Ac"/>
    <property type="match status" value="1"/>
</dbReference>
<dbReference type="Proteomes" id="UP001150062">
    <property type="component" value="Unassembled WGS sequence"/>
</dbReference>
<comment type="catalytic activity">
    <reaction evidence="8">
        <text>O-phospho-L-threonyl-[protein] + H2O = L-threonyl-[protein] + phosphate</text>
        <dbReference type="Rhea" id="RHEA:47004"/>
        <dbReference type="Rhea" id="RHEA-COMP:11060"/>
        <dbReference type="Rhea" id="RHEA-COMP:11605"/>
        <dbReference type="ChEBI" id="CHEBI:15377"/>
        <dbReference type="ChEBI" id="CHEBI:30013"/>
        <dbReference type="ChEBI" id="CHEBI:43474"/>
        <dbReference type="ChEBI" id="CHEBI:61977"/>
        <dbReference type="EC" id="3.1.3.16"/>
    </reaction>
</comment>
<evidence type="ECO:0000256" key="2">
    <source>
        <dbReference type="ARBA" id="ARBA00013081"/>
    </source>
</evidence>
<dbReference type="InterPro" id="IPR006186">
    <property type="entry name" value="Ser/Thr-sp_prot-phosphatase"/>
</dbReference>
<gene>
    <name evidence="10" type="ORF">M0813_18329</name>
</gene>
<organism evidence="10 11">
    <name type="scientific">Anaeramoeba flamelloides</name>
    <dbReference type="NCBI Taxonomy" id="1746091"/>
    <lineage>
        <taxon>Eukaryota</taxon>
        <taxon>Metamonada</taxon>
        <taxon>Anaeramoebidae</taxon>
        <taxon>Anaeramoeba</taxon>
    </lineage>
</organism>
<keyword evidence="6" id="KW-0464">Manganese</keyword>
<dbReference type="PANTHER" id="PTHR11668">
    <property type="entry name" value="SERINE/THREONINE PROTEIN PHOSPHATASE"/>
    <property type="match status" value="1"/>
</dbReference>
<dbReference type="Pfam" id="PF16891">
    <property type="entry name" value="STPPase_N"/>
    <property type="match status" value="1"/>
</dbReference>
<reference evidence="10" key="1">
    <citation type="submission" date="2022-08" db="EMBL/GenBank/DDBJ databases">
        <title>Novel sulfate-reducing endosymbionts in the free-living metamonad Anaeramoeba.</title>
        <authorList>
            <person name="Jerlstrom-Hultqvist J."/>
            <person name="Cepicka I."/>
            <person name="Gallot-Lavallee L."/>
            <person name="Salas-Leiva D."/>
            <person name="Curtis B.A."/>
            <person name="Zahonova K."/>
            <person name="Pipaliya S."/>
            <person name="Dacks J."/>
            <person name="Roger A.J."/>
        </authorList>
    </citation>
    <scope>NUCLEOTIDE SEQUENCE</scope>
    <source>
        <strain evidence="10">Schooner1</strain>
    </source>
</reference>
<comment type="catalytic activity">
    <reaction evidence="7">
        <text>O-phospho-L-seryl-[protein] + H2O = L-seryl-[protein] + phosphate</text>
        <dbReference type="Rhea" id="RHEA:20629"/>
        <dbReference type="Rhea" id="RHEA-COMP:9863"/>
        <dbReference type="Rhea" id="RHEA-COMP:11604"/>
        <dbReference type="ChEBI" id="CHEBI:15377"/>
        <dbReference type="ChEBI" id="CHEBI:29999"/>
        <dbReference type="ChEBI" id="CHEBI:43474"/>
        <dbReference type="ChEBI" id="CHEBI:83421"/>
        <dbReference type="EC" id="3.1.3.16"/>
    </reaction>
</comment>
<keyword evidence="3" id="KW-0479">Metal-binding</keyword>
<evidence type="ECO:0000256" key="7">
    <source>
        <dbReference type="ARBA" id="ARBA00047761"/>
    </source>
</evidence>
<dbReference type="Pfam" id="PF00149">
    <property type="entry name" value="Metallophos"/>
    <property type="match status" value="2"/>
</dbReference>
<keyword evidence="11" id="KW-1185">Reference proteome</keyword>
<keyword evidence="4" id="KW-0378">Hydrolase</keyword>
<evidence type="ECO:0000256" key="6">
    <source>
        <dbReference type="ARBA" id="ARBA00023211"/>
    </source>
</evidence>
<accession>A0ABQ8YSZ9</accession>